<gene>
    <name evidence="2" type="ORF">COLO4_20950</name>
</gene>
<comment type="caution">
    <text evidence="2">The sequence shown here is derived from an EMBL/GenBank/DDBJ whole genome shotgun (WGS) entry which is preliminary data.</text>
</comment>
<dbReference type="EMBL" id="AWUE01017523">
    <property type="protein sequence ID" value="OMO86753.1"/>
    <property type="molecule type" value="Genomic_DNA"/>
</dbReference>
<organism evidence="2 3">
    <name type="scientific">Corchorus olitorius</name>
    <dbReference type="NCBI Taxonomy" id="93759"/>
    <lineage>
        <taxon>Eukaryota</taxon>
        <taxon>Viridiplantae</taxon>
        <taxon>Streptophyta</taxon>
        <taxon>Embryophyta</taxon>
        <taxon>Tracheophyta</taxon>
        <taxon>Spermatophyta</taxon>
        <taxon>Magnoliopsida</taxon>
        <taxon>eudicotyledons</taxon>
        <taxon>Gunneridae</taxon>
        <taxon>Pentapetalae</taxon>
        <taxon>rosids</taxon>
        <taxon>malvids</taxon>
        <taxon>Malvales</taxon>
        <taxon>Malvaceae</taxon>
        <taxon>Grewioideae</taxon>
        <taxon>Apeibeae</taxon>
        <taxon>Corchorus</taxon>
    </lineage>
</organism>
<dbReference type="AlphaFoldDB" id="A0A1R3IW12"/>
<feature type="compositionally biased region" description="Basic and acidic residues" evidence="1">
    <location>
        <begin position="32"/>
        <end position="43"/>
    </location>
</feature>
<reference evidence="3" key="1">
    <citation type="submission" date="2013-09" db="EMBL/GenBank/DDBJ databases">
        <title>Corchorus olitorius genome sequencing.</title>
        <authorList>
            <person name="Alam M."/>
            <person name="Haque M.S."/>
            <person name="Islam M.S."/>
            <person name="Emdad E.M."/>
            <person name="Islam M.M."/>
            <person name="Ahmed B."/>
            <person name="Halim A."/>
            <person name="Hossen Q.M.M."/>
            <person name="Hossain M.Z."/>
            <person name="Ahmed R."/>
            <person name="Khan M.M."/>
            <person name="Islam R."/>
            <person name="Rashid M.M."/>
            <person name="Khan S.A."/>
            <person name="Rahman M.S."/>
            <person name="Alam M."/>
            <person name="Yahiya A.S."/>
            <person name="Khan M.S."/>
            <person name="Azam M.S."/>
            <person name="Haque T."/>
            <person name="Lashkar M.Z.H."/>
            <person name="Akhand A.I."/>
            <person name="Morshed G."/>
            <person name="Roy S."/>
            <person name="Uddin K.S."/>
            <person name="Rabeya T."/>
            <person name="Hossain A.S."/>
            <person name="Chowdhury A."/>
            <person name="Snigdha A.R."/>
            <person name="Mortoza M.S."/>
            <person name="Matin S.A."/>
            <person name="Hoque S.M.E."/>
            <person name="Islam M.K."/>
            <person name="Roy D.K."/>
            <person name="Haider R."/>
            <person name="Moosa M.M."/>
            <person name="Elias S.M."/>
            <person name="Hasan A.M."/>
            <person name="Jahan S."/>
            <person name="Shafiuddin M."/>
            <person name="Mahmood N."/>
            <person name="Shommy N.S."/>
        </authorList>
    </citation>
    <scope>NUCLEOTIDE SEQUENCE [LARGE SCALE GENOMIC DNA]</scope>
    <source>
        <strain evidence="3">cv. O-4</strain>
    </source>
</reference>
<evidence type="ECO:0000256" key="1">
    <source>
        <dbReference type="SAM" id="MobiDB-lite"/>
    </source>
</evidence>
<accession>A0A1R3IW12</accession>
<evidence type="ECO:0000313" key="3">
    <source>
        <dbReference type="Proteomes" id="UP000187203"/>
    </source>
</evidence>
<feature type="region of interest" description="Disordered" evidence="1">
    <location>
        <begin position="1"/>
        <end position="48"/>
    </location>
</feature>
<name>A0A1R3IW12_9ROSI</name>
<proteinExistence type="predicted"/>
<sequence>MFDLNQTFDFVNEEDKDDGSGNEQPHGRRPKLSREQKEAEKVPHPYFVQPTTLQPRDVVGVIEFENLSEATMFYTTYAPRMGFGIRKLVGDFVFVRQAHIRTNGAENL</sequence>
<protein>
    <submittedName>
        <fullName evidence="2">Uncharacterized protein</fullName>
    </submittedName>
</protein>
<evidence type="ECO:0000313" key="2">
    <source>
        <dbReference type="EMBL" id="OMO86753.1"/>
    </source>
</evidence>
<keyword evidence="3" id="KW-1185">Reference proteome</keyword>
<dbReference type="Proteomes" id="UP000187203">
    <property type="component" value="Unassembled WGS sequence"/>
</dbReference>